<dbReference type="RefSeq" id="WP_385876197.1">
    <property type="nucleotide sequence ID" value="NZ_JBHLXE010000032.1"/>
</dbReference>
<dbReference type="InterPro" id="IPR013783">
    <property type="entry name" value="Ig-like_fold"/>
</dbReference>
<dbReference type="Pfam" id="PF19077">
    <property type="entry name" value="Big_13"/>
    <property type="match status" value="2"/>
</dbReference>
<gene>
    <name evidence="2" type="ORF">ACFFIT_03150</name>
</gene>
<feature type="domain" description="Bacterial Ig-like" evidence="1">
    <location>
        <begin position="86"/>
        <end position="177"/>
    </location>
</feature>
<evidence type="ECO:0000313" key="3">
    <source>
        <dbReference type="Proteomes" id="UP001589758"/>
    </source>
</evidence>
<comment type="caution">
    <text evidence="2">The sequence shown here is derived from an EMBL/GenBank/DDBJ whole genome shotgun (WGS) entry which is preliminary data.</text>
</comment>
<feature type="non-terminal residue" evidence="2">
    <location>
        <position position="321"/>
    </location>
</feature>
<evidence type="ECO:0000259" key="1">
    <source>
        <dbReference type="Pfam" id="PF19077"/>
    </source>
</evidence>
<name>A0ABV6CA36_9GAMM</name>
<accession>A0ABV6CA36</accession>
<organism evidence="2 3">
    <name type="scientific">Thorsellia kenyensis</name>
    <dbReference type="NCBI Taxonomy" id="1549888"/>
    <lineage>
        <taxon>Bacteria</taxon>
        <taxon>Pseudomonadati</taxon>
        <taxon>Pseudomonadota</taxon>
        <taxon>Gammaproteobacteria</taxon>
        <taxon>Enterobacterales</taxon>
        <taxon>Thorselliaceae</taxon>
        <taxon>Thorsellia</taxon>
    </lineage>
</organism>
<reference evidence="2 3" key="1">
    <citation type="submission" date="2024-09" db="EMBL/GenBank/DDBJ databases">
        <authorList>
            <person name="Sun Q."/>
            <person name="Mori K."/>
        </authorList>
    </citation>
    <scope>NUCLEOTIDE SEQUENCE [LARGE SCALE GENOMIC DNA]</scope>
    <source>
        <strain evidence="2 3">CCM 8545</strain>
    </source>
</reference>
<keyword evidence="3" id="KW-1185">Reference proteome</keyword>
<evidence type="ECO:0000313" key="2">
    <source>
        <dbReference type="EMBL" id="MFC0179101.1"/>
    </source>
</evidence>
<dbReference type="Proteomes" id="UP001589758">
    <property type="component" value="Unassembled WGS sequence"/>
</dbReference>
<dbReference type="EMBL" id="JBHLXE010000032">
    <property type="protein sequence ID" value="MFC0179101.1"/>
    <property type="molecule type" value="Genomic_DNA"/>
</dbReference>
<dbReference type="InterPro" id="IPR044016">
    <property type="entry name" value="Big_13"/>
</dbReference>
<feature type="domain" description="Bacterial Ig-like" evidence="1">
    <location>
        <begin position="190"/>
        <end position="280"/>
    </location>
</feature>
<sequence length="321" mass="34836">PLGVGESIEIRIDGENWIKVPASDISGNSWTYRGFESRVLTEGNHTVDVRIVNSVGSPGSTDSQVVTVDTLAPSKSNQIYIDSITPDTGIADDFVTNSNTLRFDGHFDRSLAQGEKVLISFNGGQSWEYATVINGTEWFYENSNRYFDQGNYDVKVRIVDAAWNEGASAEQLVIVDTTAPTITKTVDITGVTPDTGIPGDYKTAADKFDVTGKVSSAIGNDLVKVSIDNGKTWYTVTFTDSTNWTVNIGPFPNGTYNLIAQVFDKAGNGGAQDTQVLEIDRSYVKQNSITFDTITDDTGVQGDFKTKDNTLLFKGSLGNTL</sequence>
<protein>
    <submittedName>
        <fullName evidence="2">Ig-like domain-containing protein</fullName>
    </submittedName>
</protein>
<dbReference type="Gene3D" id="2.60.40.10">
    <property type="entry name" value="Immunoglobulins"/>
    <property type="match status" value="3"/>
</dbReference>
<proteinExistence type="predicted"/>
<feature type="non-terminal residue" evidence="2">
    <location>
        <position position="1"/>
    </location>
</feature>